<comment type="similarity">
    <text evidence="1">Belongs to the ribonucleoside diphosphate reductase class-2 family.</text>
</comment>
<evidence type="ECO:0000256" key="4">
    <source>
        <dbReference type="ARBA" id="ARBA00022741"/>
    </source>
</evidence>
<keyword evidence="8" id="KW-1185">Reference proteome</keyword>
<feature type="domain" description="TSCPD" evidence="6">
    <location>
        <begin position="4"/>
        <end position="77"/>
    </location>
</feature>
<dbReference type="NCBIfam" id="TIGR03905">
    <property type="entry name" value="TIGR03905_4_Cys"/>
    <property type="match status" value="1"/>
</dbReference>
<evidence type="ECO:0000256" key="2">
    <source>
        <dbReference type="ARBA" id="ARBA00012274"/>
    </source>
</evidence>
<dbReference type="Proteomes" id="UP000736583">
    <property type="component" value="Unassembled WGS sequence"/>
</dbReference>
<dbReference type="InterPro" id="IPR023806">
    <property type="entry name" value="CHP03905"/>
</dbReference>
<evidence type="ECO:0000256" key="5">
    <source>
        <dbReference type="ARBA" id="ARBA00047754"/>
    </source>
</evidence>
<dbReference type="InterPro" id="IPR024434">
    <property type="entry name" value="TSCPD_dom"/>
</dbReference>
<gene>
    <name evidence="7" type="ORF">KQI89_02420</name>
</gene>
<keyword evidence="3" id="KW-0237">DNA synthesis</keyword>
<reference evidence="7 8" key="1">
    <citation type="submission" date="2021-06" db="EMBL/GenBank/DDBJ databases">
        <authorList>
            <person name="Sun Q."/>
            <person name="Li D."/>
        </authorList>
    </citation>
    <scope>NUCLEOTIDE SEQUENCE [LARGE SCALE GENOMIC DNA]</scope>
    <source>
        <strain evidence="7 8">MSJ-4</strain>
    </source>
</reference>
<protein>
    <recommendedName>
        <fullName evidence="2">ribonucleoside-diphosphate reductase</fullName>
        <ecNumber evidence="2">1.17.4.1</ecNumber>
    </recommendedName>
</protein>
<evidence type="ECO:0000256" key="1">
    <source>
        <dbReference type="ARBA" id="ARBA00007405"/>
    </source>
</evidence>
<dbReference type="EMBL" id="JAHLQL010000001">
    <property type="protein sequence ID" value="MBU5590608.1"/>
    <property type="molecule type" value="Genomic_DNA"/>
</dbReference>
<evidence type="ECO:0000313" key="8">
    <source>
        <dbReference type="Proteomes" id="UP000736583"/>
    </source>
</evidence>
<proteinExistence type="inferred from homology"/>
<comment type="catalytic activity">
    <reaction evidence="5">
        <text>a 2'-deoxyribonucleoside 5'-diphosphate + [thioredoxin]-disulfide + H2O = a ribonucleoside 5'-diphosphate + [thioredoxin]-dithiol</text>
        <dbReference type="Rhea" id="RHEA:23252"/>
        <dbReference type="Rhea" id="RHEA-COMP:10698"/>
        <dbReference type="Rhea" id="RHEA-COMP:10700"/>
        <dbReference type="ChEBI" id="CHEBI:15377"/>
        <dbReference type="ChEBI" id="CHEBI:29950"/>
        <dbReference type="ChEBI" id="CHEBI:50058"/>
        <dbReference type="ChEBI" id="CHEBI:57930"/>
        <dbReference type="ChEBI" id="CHEBI:73316"/>
        <dbReference type="EC" id="1.17.4.1"/>
    </reaction>
</comment>
<comment type="caution">
    <text evidence="7">The sequence shown here is derived from an EMBL/GenBank/DDBJ whole genome shotgun (WGS) entry which is preliminary data.</text>
</comment>
<sequence length="82" mass="8786">MYNYNTKGVCSKNITFEVVDDKITNVNFQGGCPGNLIGISSLVEGMTVEEAAKRLKGIKCGSKSTSCPDQLSIAIETLVLNK</sequence>
<evidence type="ECO:0000259" key="6">
    <source>
        <dbReference type="Pfam" id="PF12637"/>
    </source>
</evidence>
<evidence type="ECO:0000313" key="7">
    <source>
        <dbReference type="EMBL" id="MBU5590608.1"/>
    </source>
</evidence>
<organism evidence="7 8">
    <name type="scientific">Clostridium simiarum</name>
    <dbReference type="NCBI Taxonomy" id="2841506"/>
    <lineage>
        <taxon>Bacteria</taxon>
        <taxon>Bacillati</taxon>
        <taxon>Bacillota</taxon>
        <taxon>Clostridia</taxon>
        <taxon>Eubacteriales</taxon>
        <taxon>Clostridiaceae</taxon>
        <taxon>Clostridium</taxon>
    </lineage>
</organism>
<dbReference type="Pfam" id="PF12637">
    <property type="entry name" value="TSCPD"/>
    <property type="match status" value="1"/>
</dbReference>
<dbReference type="EC" id="1.17.4.1" evidence="2"/>
<name>A0ABS6EWK3_9CLOT</name>
<evidence type="ECO:0000256" key="3">
    <source>
        <dbReference type="ARBA" id="ARBA00022634"/>
    </source>
</evidence>
<accession>A0ABS6EWK3</accession>
<dbReference type="RefSeq" id="WP_032121544.1">
    <property type="nucleotide sequence ID" value="NZ_JAHLQL010000001.1"/>
</dbReference>
<keyword evidence="4" id="KW-0547">Nucleotide-binding</keyword>